<dbReference type="Pfam" id="PF03088">
    <property type="entry name" value="Str_synth"/>
    <property type="match status" value="1"/>
</dbReference>
<dbReference type="InterPro" id="IPR018119">
    <property type="entry name" value="Strictosidine_synth_cons-reg"/>
</dbReference>
<sequence>MSGQLAAGVRRDGPQPLPVPRIVAPAIQGPEDVVADADGSFLAGAADGAIWRLRLSASGAEDGAEVVAHTGGRPLGLQPLAGGEFLVCDAVRGLLRISPRHGTVRVLADEVAGAPLRFASNVTAAADGTLYFTVSSRRYGLDEWLGDFLEHTGTGQLLRLRPDATTPEVLLDGLQFANGVALDPDESFLVVAETGARRLRRYRLTGPRAGTADIWAGDLPGYPDNISRGPDGAFWVALAAPRAAGLELLHGMPRAFRRMSWQVCKRLRLRPPVQQTVRVLALRPDGGTARDLRAVNSPYRMVTSVCRTENLLLMSSVEERGIAVCTLPGPDGVSSAGPAPGQ</sequence>
<name>A0ABZ1FB61_9ACTN</name>
<dbReference type="PANTHER" id="PTHR10426">
    <property type="entry name" value="STRICTOSIDINE SYNTHASE-RELATED"/>
    <property type="match status" value="1"/>
</dbReference>
<feature type="domain" description="Strictosidine synthase conserved region" evidence="4">
    <location>
        <begin position="126"/>
        <end position="205"/>
    </location>
</feature>
<comment type="similarity">
    <text evidence="1">Belongs to the strictosidine synthase family.</text>
</comment>
<dbReference type="Gene3D" id="2.120.10.30">
    <property type="entry name" value="TolB, C-terminal domain"/>
    <property type="match status" value="1"/>
</dbReference>
<evidence type="ECO:0000256" key="2">
    <source>
        <dbReference type="ARBA" id="ARBA00022553"/>
    </source>
</evidence>
<evidence type="ECO:0000313" key="5">
    <source>
        <dbReference type="EMBL" id="WSB67416.1"/>
    </source>
</evidence>
<evidence type="ECO:0000256" key="3">
    <source>
        <dbReference type="ARBA" id="ARBA00023180"/>
    </source>
</evidence>
<dbReference type="Proteomes" id="UP001344251">
    <property type="component" value="Chromosome"/>
</dbReference>
<proteinExistence type="inferred from homology"/>
<dbReference type="SUPFAM" id="SSF63829">
    <property type="entry name" value="Calcium-dependent phosphotriesterase"/>
    <property type="match status" value="1"/>
</dbReference>
<protein>
    <submittedName>
        <fullName evidence="5">SMP-30/gluconolactonase/LRE family protein</fullName>
    </submittedName>
</protein>
<dbReference type="RefSeq" id="WP_326616715.1">
    <property type="nucleotide sequence ID" value="NZ_CP109106.1"/>
</dbReference>
<gene>
    <name evidence="5" type="ORF">OG863_05275</name>
</gene>
<evidence type="ECO:0000256" key="1">
    <source>
        <dbReference type="ARBA" id="ARBA00009191"/>
    </source>
</evidence>
<keyword evidence="2" id="KW-0597">Phosphoprotein</keyword>
<reference evidence="5 6" key="1">
    <citation type="submission" date="2022-10" db="EMBL/GenBank/DDBJ databases">
        <title>The complete genomes of actinobacterial strains from the NBC collection.</title>
        <authorList>
            <person name="Joergensen T.S."/>
            <person name="Alvarez Arevalo M."/>
            <person name="Sterndorff E.B."/>
            <person name="Faurdal D."/>
            <person name="Vuksanovic O."/>
            <person name="Mourched A.-S."/>
            <person name="Charusanti P."/>
            <person name="Shaw S."/>
            <person name="Blin K."/>
            <person name="Weber T."/>
        </authorList>
    </citation>
    <scope>NUCLEOTIDE SEQUENCE [LARGE SCALE GENOMIC DNA]</scope>
    <source>
        <strain evidence="5 6">NBC 01774</strain>
    </source>
</reference>
<keyword evidence="3" id="KW-0325">Glycoprotein</keyword>
<organism evidence="5 6">
    <name type="scientific">Streptomyces decoyicus</name>
    <dbReference type="NCBI Taxonomy" id="249567"/>
    <lineage>
        <taxon>Bacteria</taxon>
        <taxon>Bacillati</taxon>
        <taxon>Actinomycetota</taxon>
        <taxon>Actinomycetes</taxon>
        <taxon>Kitasatosporales</taxon>
        <taxon>Streptomycetaceae</taxon>
        <taxon>Streptomyces</taxon>
    </lineage>
</organism>
<dbReference type="InterPro" id="IPR011042">
    <property type="entry name" value="6-blade_b-propeller_TolB-like"/>
</dbReference>
<evidence type="ECO:0000313" key="6">
    <source>
        <dbReference type="Proteomes" id="UP001344251"/>
    </source>
</evidence>
<dbReference type="Pfam" id="PF20067">
    <property type="entry name" value="SSL_N"/>
    <property type="match status" value="1"/>
</dbReference>
<evidence type="ECO:0000259" key="4">
    <source>
        <dbReference type="Pfam" id="PF03088"/>
    </source>
</evidence>
<dbReference type="EMBL" id="CP109106">
    <property type="protein sequence ID" value="WSB67416.1"/>
    <property type="molecule type" value="Genomic_DNA"/>
</dbReference>
<keyword evidence="6" id="KW-1185">Reference proteome</keyword>
<dbReference type="PANTHER" id="PTHR10426:SF88">
    <property type="entry name" value="ADIPOCYTE PLASMA MEMBRANE-ASSOCIATED PROTEIN HEMOMUCIN-RELATED"/>
    <property type="match status" value="1"/>
</dbReference>
<accession>A0ABZ1FB61</accession>